<dbReference type="Gene3D" id="1.10.1660.10">
    <property type="match status" value="1"/>
</dbReference>
<accession>A0A433JPN1</accession>
<dbReference type="InterPro" id="IPR047057">
    <property type="entry name" value="MerR_fam"/>
</dbReference>
<dbReference type="SMART" id="SM00422">
    <property type="entry name" value="HTH_MERR"/>
    <property type="match status" value="1"/>
</dbReference>
<protein>
    <submittedName>
        <fullName evidence="3">MerR family transcriptional regulator</fullName>
    </submittedName>
</protein>
<keyword evidence="1" id="KW-0238">DNA-binding</keyword>
<keyword evidence="4" id="KW-1185">Reference proteome</keyword>
<name>A0A433JPN1_9MICO</name>
<dbReference type="CDD" id="cd00592">
    <property type="entry name" value="HTH_MerR-like"/>
    <property type="match status" value="1"/>
</dbReference>
<evidence type="ECO:0000313" key="4">
    <source>
        <dbReference type="Proteomes" id="UP000274909"/>
    </source>
</evidence>
<dbReference type="PANTHER" id="PTHR30204:SF93">
    <property type="entry name" value="HTH MERR-TYPE DOMAIN-CONTAINING PROTEIN"/>
    <property type="match status" value="1"/>
</dbReference>
<dbReference type="PANTHER" id="PTHR30204">
    <property type="entry name" value="REDOX-CYCLING DRUG-SENSING TRANSCRIPTIONAL ACTIVATOR SOXR"/>
    <property type="match status" value="1"/>
</dbReference>
<dbReference type="AlphaFoldDB" id="A0A433JPN1"/>
<dbReference type="GO" id="GO:0003700">
    <property type="term" value="F:DNA-binding transcription factor activity"/>
    <property type="evidence" value="ECO:0007669"/>
    <property type="project" value="InterPro"/>
</dbReference>
<dbReference type="InterPro" id="IPR000551">
    <property type="entry name" value="MerR-type_HTH_dom"/>
</dbReference>
<dbReference type="InterPro" id="IPR009061">
    <property type="entry name" value="DNA-bd_dom_put_sf"/>
</dbReference>
<dbReference type="SUPFAM" id="SSF46955">
    <property type="entry name" value="Putative DNA-binding domain"/>
    <property type="match status" value="1"/>
</dbReference>
<dbReference type="PROSITE" id="PS50937">
    <property type="entry name" value="HTH_MERR_2"/>
    <property type="match status" value="1"/>
</dbReference>
<reference evidence="3 4" key="1">
    <citation type="submission" date="2018-12" db="EMBL/GenBank/DDBJ databases">
        <authorList>
            <person name="Li F."/>
        </authorList>
    </citation>
    <scope>NUCLEOTIDE SEQUENCE [LARGE SCALE GENOMIC DNA]</scope>
    <source>
        <strain evidence="3 4">EGI 6500705</strain>
    </source>
</reference>
<dbReference type="Pfam" id="PF13411">
    <property type="entry name" value="MerR_1"/>
    <property type="match status" value="1"/>
</dbReference>
<dbReference type="OrthoDB" id="4569196at2"/>
<proteinExistence type="predicted"/>
<organism evidence="3 4">
    <name type="scientific">Labedella endophytica</name>
    <dbReference type="NCBI Taxonomy" id="1523160"/>
    <lineage>
        <taxon>Bacteria</taxon>
        <taxon>Bacillati</taxon>
        <taxon>Actinomycetota</taxon>
        <taxon>Actinomycetes</taxon>
        <taxon>Micrococcales</taxon>
        <taxon>Microbacteriaceae</taxon>
        <taxon>Labedella</taxon>
    </lineage>
</organism>
<gene>
    <name evidence="3" type="ORF">ELQ94_14145</name>
</gene>
<dbReference type="GO" id="GO:0003677">
    <property type="term" value="F:DNA binding"/>
    <property type="evidence" value="ECO:0007669"/>
    <property type="project" value="UniProtKB-KW"/>
</dbReference>
<dbReference type="Proteomes" id="UP000274909">
    <property type="component" value="Unassembled WGS sequence"/>
</dbReference>
<comment type="caution">
    <text evidence="3">The sequence shown here is derived from an EMBL/GenBank/DDBJ whole genome shotgun (WGS) entry which is preliminary data.</text>
</comment>
<evidence type="ECO:0000313" key="3">
    <source>
        <dbReference type="EMBL" id="RUQ98338.1"/>
    </source>
</evidence>
<feature type="domain" description="HTH merR-type" evidence="2">
    <location>
        <begin position="1"/>
        <end position="71"/>
    </location>
</feature>
<dbReference type="EMBL" id="RZGZ01000004">
    <property type="protein sequence ID" value="RUQ98338.1"/>
    <property type="molecule type" value="Genomic_DNA"/>
</dbReference>
<evidence type="ECO:0000259" key="2">
    <source>
        <dbReference type="PROSITE" id="PS50937"/>
    </source>
</evidence>
<sequence>MPWSTREVAELAGTTLNTVRHYHQIGLLEEPDRHENGYKQYDERHVETLLRIRRLAALGVPLTEVKEVLSGTKSAEASLRALDVELHVETERLEKAREDIAAIHRHGAPAHSPVGFESLASRLSDADRSVIHIYTQVYDEDALSDVKQMAEAHDEALDAEIDALPADADVATKERLIEQLARTQAQNLVDFPWLEDSAPRLAKSGSVDSQTWVDMLVELYNPAQLEVLGRASLLAIEYARDLRRNATAKDA</sequence>
<evidence type="ECO:0000256" key="1">
    <source>
        <dbReference type="ARBA" id="ARBA00023125"/>
    </source>
</evidence>